<dbReference type="Proteomes" id="UP000050792">
    <property type="component" value="Unassembled WGS sequence"/>
</dbReference>
<feature type="compositionally biased region" description="Basic residues" evidence="1">
    <location>
        <begin position="913"/>
        <end position="936"/>
    </location>
</feature>
<feature type="region of interest" description="Disordered" evidence="1">
    <location>
        <begin position="778"/>
        <end position="804"/>
    </location>
</feature>
<feature type="compositionally biased region" description="Low complexity" evidence="1">
    <location>
        <begin position="993"/>
        <end position="1003"/>
    </location>
</feature>
<evidence type="ECO:0000313" key="2">
    <source>
        <dbReference type="Proteomes" id="UP000050792"/>
    </source>
</evidence>
<feature type="compositionally biased region" description="Polar residues" evidence="1">
    <location>
        <begin position="948"/>
        <end position="978"/>
    </location>
</feature>
<dbReference type="InterPro" id="IPR028042">
    <property type="entry name" value="DUF4639"/>
</dbReference>
<feature type="region of interest" description="Disordered" evidence="1">
    <location>
        <begin position="893"/>
        <end position="978"/>
    </location>
</feature>
<proteinExistence type="predicted"/>
<feature type="region of interest" description="Disordered" evidence="1">
    <location>
        <begin position="826"/>
        <end position="869"/>
    </location>
</feature>
<dbReference type="PANTHER" id="PTHR34438:SF1">
    <property type="entry name" value="CHROMOSOME 2 OPEN READING FRAME 81"/>
    <property type="match status" value="1"/>
</dbReference>
<dbReference type="AlphaFoldDB" id="A0AA85FYG3"/>
<evidence type="ECO:0000256" key="1">
    <source>
        <dbReference type="SAM" id="MobiDB-lite"/>
    </source>
</evidence>
<organism evidence="2 3">
    <name type="scientific">Schistosoma rodhaini</name>
    <dbReference type="NCBI Taxonomy" id="6188"/>
    <lineage>
        <taxon>Eukaryota</taxon>
        <taxon>Metazoa</taxon>
        <taxon>Spiralia</taxon>
        <taxon>Lophotrochozoa</taxon>
        <taxon>Platyhelminthes</taxon>
        <taxon>Trematoda</taxon>
        <taxon>Digenea</taxon>
        <taxon>Strigeidida</taxon>
        <taxon>Schistosomatoidea</taxon>
        <taxon>Schistosomatidae</taxon>
        <taxon>Schistosoma</taxon>
    </lineage>
</organism>
<dbReference type="PANTHER" id="PTHR34438">
    <property type="entry name" value="SI:DKEY-97L20.6"/>
    <property type="match status" value="1"/>
</dbReference>
<name>A0AA85FYG3_9TREM</name>
<reference evidence="3" key="2">
    <citation type="submission" date="2023-11" db="UniProtKB">
        <authorList>
            <consortium name="WormBaseParasite"/>
        </authorList>
    </citation>
    <scope>IDENTIFICATION</scope>
</reference>
<protein>
    <submittedName>
        <fullName evidence="3">Uncharacterized protein</fullName>
    </submittedName>
</protein>
<sequence>MSKNTSRSKAEKGKNINTSLIVQDVIPGKASESEWNELIEDDLAEKTCYDIVKDIVDESLSAIYQIYLNNQLIPFTVYQASLCLMQYIDLEFMSCDQGEPNINLNPEWFEDELAESSRIDSWAQGAISKTYYAKISDSEKPQKNHQVLPKLQTSFIHKNEDVSENKAIRKEHTTDKFHSEKPHQISIQKKKPKKLKNNLNKDHTIMPSEQKDSIHELTKQLKDSTLKSSIENVSMEKNMLVKNDNISKEDNLNKRKSRKPLMKQLPETMLQNKRINGSGKLVFDDEGNLISVPKLYPVNNNKQDESFTTDSHSNGTDNNILGNKIPIQWRFVSESYSNSTTNNQFGIRMNSKVRTARSSISNSSNKMRTRNRSLDLTNTTITPDVIRLQKIKNACVNLPNTIDLVDLVAGVTISDGEHLKIGQLRNEQFTYILNTNWNDLDEIPPFILQGKLHKLCYSSVSQCTSLRFKIRITFNETIKMNEIFTASIGETQTIQKSINNLVNTRNQQHQITMIDEQSLNSLPIGMNLSQEMLKLVMALYALKLPIHSMHKDSKATQTEDLTDTSLISGYTGLSSRCVSISQMAASIFSSDTKNSMNDSQQNKSCPFIRVVTHKNGILVHLGQLISISEDQRSFIMRNVISFDPLRVNERKISTLKPAEILALTESKLQSQHGKRGNLLSDYLQNHMMFNVTENSSCENNKQVNVSEQKHEALHGPLLITPSDVFIRLSEVRELSIVPVIRFDHPKKMRQTSLKREFKGATEVKQYGLSQDIVNTSKLSESTNKGSDSSLQCNESTDIANSSDSVDPCNNTGQLCAVLTDGFSKQTETDQKCGKKSSLKKANNKMEEKVERLEEGGEKSDSSTKHLKFSENRSTAQIKCNNCRNCNNSQSVHRNLPRQVPIGQKEVGEAKPLSVHKTKGRNKSAEGRRRRGRRLPNKQRYSEGDGKTQSKSVNISSSSFLKCPTSTPHLTNGRSETSSKWYDDGIVSITIHQSSTNSTMNHSHSLFKSRPRSPVKNRSLK</sequence>
<feature type="compositionally biased region" description="Basic residues" evidence="1">
    <location>
        <begin position="1004"/>
        <end position="1020"/>
    </location>
</feature>
<feature type="compositionally biased region" description="Basic residues" evidence="1">
    <location>
        <begin position="833"/>
        <end position="842"/>
    </location>
</feature>
<reference evidence="2" key="1">
    <citation type="submission" date="2022-06" db="EMBL/GenBank/DDBJ databases">
        <authorList>
            <person name="Berger JAMES D."/>
            <person name="Berger JAMES D."/>
        </authorList>
    </citation>
    <scope>NUCLEOTIDE SEQUENCE [LARGE SCALE GENOMIC DNA]</scope>
</reference>
<evidence type="ECO:0000313" key="3">
    <source>
        <dbReference type="WBParaSite" id="SRDH1_68960.1"/>
    </source>
</evidence>
<feature type="compositionally biased region" description="Basic and acidic residues" evidence="1">
    <location>
        <begin position="843"/>
        <end position="869"/>
    </location>
</feature>
<dbReference type="WBParaSite" id="SRDH1_68960.1">
    <property type="protein sequence ID" value="SRDH1_68960.1"/>
    <property type="gene ID" value="SRDH1_68960"/>
</dbReference>
<accession>A0AA85FYG3</accession>
<keyword evidence="2" id="KW-1185">Reference proteome</keyword>
<feature type="region of interest" description="Disordered" evidence="1">
    <location>
        <begin position="992"/>
        <end position="1020"/>
    </location>
</feature>
<dbReference type="Pfam" id="PF15479">
    <property type="entry name" value="DUF4639"/>
    <property type="match status" value="1"/>
</dbReference>